<accession>A0AAV9F0S7</accession>
<gene>
    <name evidence="11" type="primary">CHI4</name>
    <name evidence="11" type="ORF">QJS10_CPB04g01890</name>
</gene>
<evidence type="ECO:0000313" key="11">
    <source>
        <dbReference type="EMBL" id="KAK1319611.1"/>
    </source>
</evidence>
<feature type="chain" id="PRO_5043922657" description="chitinase" evidence="9">
    <location>
        <begin position="27"/>
        <end position="147"/>
    </location>
</feature>
<evidence type="ECO:0000256" key="5">
    <source>
        <dbReference type="ARBA" id="ARBA00023024"/>
    </source>
</evidence>
<keyword evidence="7" id="KW-0326">Glycosidase</keyword>
<keyword evidence="8" id="KW-0624">Polysaccharide degradation</keyword>
<protein>
    <recommendedName>
        <fullName evidence="2">chitinase</fullName>
        <ecNumber evidence="2">3.2.1.14</ecNumber>
    </recommendedName>
</protein>
<dbReference type="GO" id="GO:0016998">
    <property type="term" value="P:cell wall macromolecule catabolic process"/>
    <property type="evidence" value="ECO:0007669"/>
    <property type="project" value="InterPro"/>
</dbReference>
<evidence type="ECO:0000256" key="7">
    <source>
        <dbReference type="ARBA" id="ARBA00023295"/>
    </source>
</evidence>
<dbReference type="EMBL" id="JAUJYO010000004">
    <property type="protein sequence ID" value="KAK1319611.1"/>
    <property type="molecule type" value="Genomic_DNA"/>
</dbReference>
<name>A0AAV9F0S7_ACOCL</name>
<dbReference type="AlphaFoldDB" id="A0AAV9F0S7"/>
<evidence type="ECO:0000256" key="8">
    <source>
        <dbReference type="ARBA" id="ARBA00023326"/>
    </source>
</evidence>
<dbReference type="InterPro" id="IPR023346">
    <property type="entry name" value="Lysozyme-like_dom_sf"/>
</dbReference>
<keyword evidence="4" id="KW-0378">Hydrolase</keyword>
<evidence type="ECO:0000256" key="3">
    <source>
        <dbReference type="ARBA" id="ARBA00022669"/>
    </source>
</evidence>
<dbReference type="GO" id="GO:0000272">
    <property type="term" value="P:polysaccharide catabolic process"/>
    <property type="evidence" value="ECO:0007669"/>
    <property type="project" value="UniProtKB-KW"/>
</dbReference>
<evidence type="ECO:0000256" key="6">
    <source>
        <dbReference type="ARBA" id="ARBA00023277"/>
    </source>
</evidence>
<evidence type="ECO:0000256" key="9">
    <source>
        <dbReference type="SAM" id="SignalP"/>
    </source>
</evidence>
<dbReference type="EC" id="3.2.1.14" evidence="2"/>
<dbReference type="GO" id="GO:0006032">
    <property type="term" value="P:chitin catabolic process"/>
    <property type="evidence" value="ECO:0007669"/>
    <property type="project" value="UniProtKB-KW"/>
</dbReference>
<keyword evidence="3" id="KW-0147">Chitin-binding</keyword>
<evidence type="ECO:0000256" key="2">
    <source>
        <dbReference type="ARBA" id="ARBA00012729"/>
    </source>
</evidence>
<dbReference type="GO" id="GO:0008061">
    <property type="term" value="F:chitin binding"/>
    <property type="evidence" value="ECO:0007669"/>
    <property type="project" value="UniProtKB-KW"/>
</dbReference>
<evidence type="ECO:0000256" key="1">
    <source>
        <dbReference type="ARBA" id="ARBA00000822"/>
    </source>
</evidence>
<keyword evidence="5" id="KW-0146">Chitin degradation</keyword>
<dbReference type="InterPro" id="IPR000726">
    <property type="entry name" value="Glyco_hydro_19_cat"/>
</dbReference>
<dbReference type="Proteomes" id="UP001180020">
    <property type="component" value="Unassembled WGS sequence"/>
</dbReference>
<dbReference type="PANTHER" id="PTHR22595">
    <property type="entry name" value="CHITINASE-RELATED"/>
    <property type="match status" value="1"/>
</dbReference>
<comment type="caution">
    <text evidence="11">The sequence shown here is derived from an EMBL/GenBank/DDBJ whole genome shotgun (WGS) entry which is preliminary data.</text>
</comment>
<comment type="catalytic activity">
    <reaction evidence="1">
        <text>Random endo-hydrolysis of N-acetyl-beta-D-glucosaminide (1-&gt;4)-beta-linkages in chitin and chitodextrins.</text>
        <dbReference type="EC" id="3.2.1.14"/>
    </reaction>
</comment>
<dbReference type="PANTHER" id="PTHR22595:SF197">
    <property type="entry name" value="CHITINASE FAMILY PROTEIN"/>
    <property type="match status" value="1"/>
</dbReference>
<dbReference type="GO" id="GO:0008843">
    <property type="term" value="F:endochitinase activity"/>
    <property type="evidence" value="ECO:0007669"/>
    <property type="project" value="UniProtKB-EC"/>
</dbReference>
<evidence type="ECO:0000256" key="4">
    <source>
        <dbReference type="ARBA" id="ARBA00022801"/>
    </source>
</evidence>
<reference evidence="11" key="1">
    <citation type="journal article" date="2023" name="Nat. Commun.">
        <title>Diploid and tetraploid genomes of Acorus and the evolution of monocots.</title>
        <authorList>
            <person name="Ma L."/>
            <person name="Liu K.W."/>
            <person name="Li Z."/>
            <person name="Hsiao Y.Y."/>
            <person name="Qi Y."/>
            <person name="Fu T."/>
            <person name="Tang G.D."/>
            <person name="Zhang D."/>
            <person name="Sun W.H."/>
            <person name="Liu D.K."/>
            <person name="Li Y."/>
            <person name="Chen G.Z."/>
            <person name="Liu X.D."/>
            <person name="Liao X.Y."/>
            <person name="Jiang Y.T."/>
            <person name="Yu X."/>
            <person name="Hao Y."/>
            <person name="Huang J."/>
            <person name="Zhao X.W."/>
            <person name="Ke S."/>
            <person name="Chen Y.Y."/>
            <person name="Wu W.L."/>
            <person name="Hsu J.L."/>
            <person name="Lin Y.F."/>
            <person name="Huang M.D."/>
            <person name="Li C.Y."/>
            <person name="Huang L."/>
            <person name="Wang Z.W."/>
            <person name="Zhao X."/>
            <person name="Zhong W.Y."/>
            <person name="Peng D.H."/>
            <person name="Ahmad S."/>
            <person name="Lan S."/>
            <person name="Zhang J.S."/>
            <person name="Tsai W.C."/>
            <person name="Van de Peer Y."/>
            <person name="Liu Z.J."/>
        </authorList>
    </citation>
    <scope>NUCLEOTIDE SEQUENCE</scope>
    <source>
        <strain evidence="11">CP</strain>
    </source>
</reference>
<keyword evidence="6" id="KW-0119">Carbohydrate metabolism</keyword>
<sequence>MLGHSKLSLLATTTLLLRTASETATAQSVSHIVTPAFFDGIINQADSICAGKNFYSRDAFLTTAGSYPGFGTTGTSDDYKREITTFFAHVTHETGRFGATIRAINGAIECDGGTRRRYRHAWGIIKTTATNWVWLLETISLASACFV</sequence>
<dbReference type="SUPFAM" id="SSF53955">
    <property type="entry name" value="Lysozyme-like"/>
    <property type="match status" value="1"/>
</dbReference>
<dbReference type="Pfam" id="PF00182">
    <property type="entry name" value="Glyco_hydro_19"/>
    <property type="match status" value="1"/>
</dbReference>
<feature type="signal peptide" evidence="9">
    <location>
        <begin position="1"/>
        <end position="26"/>
    </location>
</feature>
<evidence type="ECO:0000313" key="12">
    <source>
        <dbReference type="Proteomes" id="UP001180020"/>
    </source>
</evidence>
<proteinExistence type="predicted"/>
<feature type="domain" description="Glycoside hydrolase family 19 catalytic" evidence="10">
    <location>
        <begin position="32"/>
        <end position="95"/>
    </location>
</feature>
<keyword evidence="9" id="KW-0732">Signal</keyword>
<dbReference type="Gene3D" id="1.10.530.10">
    <property type="match status" value="1"/>
</dbReference>
<reference evidence="11" key="2">
    <citation type="submission" date="2023-06" db="EMBL/GenBank/DDBJ databases">
        <authorList>
            <person name="Ma L."/>
            <person name="Liu K.-W."/>
            <person name="Li Z."/>
            <person name="Hsiao Y.-Y."/>
            <person name="Qi Y."/>
            <person name="Fu T."/>
            <person name="Tang G."/>
            <person name="Zhang D."/>
            <person name="Sun W.-H."/>
            <person name="Liu D.-K."/>
            <person name="Li Y."/>
            <person name="Chen G.-Z."/>
            <person name="Liu X.-D."/>
            <person name="Liao X.-Y."/>
            <person name="Jiang Y.-T."/>
            <person name="Yu X."/>
            <person name="Hao Y."/>
            <person name="Huang J."/>
            <person name="Zhao X.-W."/>
            <person name="Ke S."/>
            <person name="Chen Y.-Y."/>
            <person name="Wu W.-L."/>
            <person name="Hsu J.-L."/>
            <person name="Lin Y.-F."/>
            <person name="Huang M.-D."/>
            <person name="Li C.-Y."/>
            <person name="Huang L."/>
            <person name="Wang Z.-W."/>
            <person name="Zhao X."/>
            <person name="Zhong W.-Y."/>
            <person name="Peng D.-H."/>
            <person name="Ahmad S."/>
            <person name="Lan S."/>
            <person name="Zhang J.-S."/>
            <person name="Tsai W.-C."/>
            <person name="Van De Peer Y."/>
            <person name="Liu Z.-J."/>
        </authorList>
    </citation>
    <scope>NUCLEOTIDE SEQUENCE</scope>
    <source>
        <strain evidence="11">CP</strain>
        <tissue evidence="11">Leaves</tissue>
    </source>
</reference>
<evidence type="ECO:0000259" key="10">
    <source>
        <dbReference type="Pfam" id="PF00182"/>
    </source>
</evidence>
<keyword evidence="12" id="KW-1185">Reference proteome</keyword>
<organism evidence="11 12">
    <name type="scientific">Acorus calamus</name>
    <name type="common">Sweet flag</name>
    <dbReference type="NCBI Taxonomy" id="4465"/>
    <lineage>
        <taxon>Eukaryota</taxon>
        <taxon>Viridiplantae</taxon>
        <taxon>Streptophyta</taxon>
        <taxon>Embryophyta</taxon>
        <taxon>Tracheophyta</taxon>
        <taxon>Spermatophyta</taxon>
        <taxon>Magnoliopsida</taxon>
        <taxon>Liliopsida</taxon>
        <taxon>Acoraceae</taxon>
        <taxon>Acorus</taxon>
    </lineage>
</organism>